<evidence type="ECO:0000256" key="1">
    <source>
        <dbReference type="SAM" id="MobiDB-lite"/>
    </source>
</evidence>
<sequence>MTSNTTVQSELRSQWTNPGDVMSLLMLVGGDIVQKALAQLVGVRFQLLPRSCSGPSCYLTPVAFSFGWVAYAFSSLATIFGDRRLMPTPDTAVQVINLSNGYVRENNSWVLGRLLRDHETSVAKADRSRDPSMAPSGSTGKVSLKIDIFIAGAVNDKGPSITWTWGFCWMAIIIQQVIAAMPWIVYGDWGIFLVTASGTLFAVVTGSLPQWTAEKWPAPKLWKEKTVALTRGNGHQYVMVIRAHAGAWDLEAMSSARLNVRGETRWVLLTLAVLWSLLLITVSGLGKHSWYLVGVGGLGMLQNIYLSAVRVSCKAANLELHKYWKRPAITAYQRSPDAKAKMKRDDPKDSDTDTELGPKLAEGDVRDVMGGLMELEKWFPKAGVALLPVFFPGSVEYDAGLLNSNRERRFWKRATARLRKGRQGKLSRDQFSRN</sequence>
<proteinExistence type="predicted"/>
<evidence type="ECO:0000256" key="2">
    <source>
        <dbReference type="SAM" id="Phobius"/>
    </source>
</evidence>
<keyword evidence="4" id="KW-1185">Reference proteome</keyword>
<feature type="transmembrane region" description="Helical" evidence="2">
    <location>
        <begin position="291"/>
        <end position="313"/>
    </location>
</feature>
<organism evidence="3 4">
    <name type="scientific">Aspergillus sclerotiicarbonarius (strain CBS 121057 / IBT 28362)</name>
    <dbReference type="NCBI Taxonomy" id="1448318"/>
    <lineage>
        <taxon>Eukaryota</taxon>
        <taxon>Fungi</taxon>
        <taxon>Dikarya</taxon>
        <taxon>Ascomycota</taxon>
        <taxon>Pezizomycotina</taxon>
        <taxon>Eurotiomycetes</taxon>
        <taxon>Eurotiomycetidae</taxon>
        <taxon>Eurotiales</taxon>
        <taxon>Aspergillaceae</taxon>
        <taxon>Aspergillus</taxon>
        <taxon>Aspergillus subgen. Circumdati</taxon>
    </lineage>
</organism>
<dbReference type="Proteomes" id="UP000248423">
    <property type="component" value="Unassembled WGS sequence"/>
</dbReference>
<evidence type="ECO:0000313" key="3">
    <source>
        <dbReference type="EMBL" id="PYI05119.1"/>
    </source>
</evidence>
<dbReference type="AlphaFoldDB" id="A0A319EUD8"/>
<feature type="transmembrane region" description="Helical" evidence="2">
    <location>
        <begin position="191"/>
        <end position="213"/>
    </location>
</feature>
<reference evidence="3 4" key="1">
    <citation type="submission" date="2018-02" db="EMBL/GenBank/DDBJ databases">
        <title>The genomes of Aspergillus section Nigri reveals drivers in fungal speciation.</title>
        <authorList>
            <consortium name="DOE Joint Genome Institute"/>
            <person name="Vesth T.C."/>
            <person name="Nybo J."/>
            <person name="Theobald S."/>
            <person name="Brandl J."/>
            <person name="Frisvad J.C."/>
            <person name="Nielsen K.F."/>
            <person name="Lyhne E.K."/>
            <person name="Kogle M.E."/>
            <person name="Kuo A."/>
            <person name="Riley R."/>
            <person name="Clum A."/>
            <person name="Nolan M."/>
            <person name="Lipzen A."/>
            <person name="Salamov A."/>
            <person name="Henrissat B."/>
            <person name="Wiebenga A."/>
            <person name="De vries R.P."/>
            <person name="Grigoriev I.V."/>
            <person name="Mortensen U.H."/>
            <person name="Andersen M.R."/>
            <person name="Baker S.E."/>
        </authorList>
    </citation>
    <scope>NUCLEOTIDE SEQUENCE [LARGE SCALE GENOMIC DNA]</scope>
    <source>
        <strain evidence="3 4">CBS 121057</strain>
    </source>
</reference>
<evidence type="ECO:0000313" key="4">
    <source>
        <dbReference type="Proteomes" id="UP000248423"/>
    </source>
</evidence>
<keyword evidence="2" id="KW-0472">Membrane</keyword>
<feature type="compositionally biased region" description="Basic and acidic residues" evidence="1">
    <location>
        <begin position="336"/>
        <end position="351"/>
    </location>
</feature>
<name>A0A319EUD8_ASPSB</name>
<dbReference type="EMBL" id="KZ826361">
    <property type="protein sequence ID" value="PYI05119.1"/>
    <property type="molecule type" value="Genomic_DNA"/>
</dbReference>
<feature type="transmembrane region" description="Helical" evidence="2">
    <location>
        <begin position="58"/>
        <end position="80"/>
    </location>
</feature>
<protein>
    <submittedName>
        <fullName evidence="3">Uncharacterized protein</fullName>
    </submittedName>
</protein>
<keyword evidence="2" id="KW-0812">Transmembrane</keyword>
<dbReference type="STRING" id="1448318.A0A319EUD8"/>
<gene>
    <name evidence="3" type="ORF">BO78DRAFT_419978</name>
</gene>
<keyword evidence="2" id="KW-1133">Transmembrane helix</keyword>
<feature type="region of interest" description="Disordered" evidence="1">
    <location>
        <begin position="335"/>
        <end position="358"/>
    </location>
</feature>
<feature type="transmembrane region" description="Helical" evidence="2">
    <location>
        <begin position="266"/>
        <end position="285"/>
    </location>
</feature>
<dbReference type="VEuPathDB" id="FungiDB:BO78DRAFT_419978"/>
<feature type="transmembrane region" description="Helical" evidence="2">
    <location>
        <begin position="167"/>
        <end position="185"/>
    </location>
</feature>
<dbReference type="OrthoDB" id="1937642at2759"/>
<accession>A0A319EUD8</accession>